<feature type="coiled-coil region" evidence="1">
    <location>
        <begin position="4"/>
        <end position="59"/>
    </location>
</feature>
<keyword evidence="3" id="KW-1185">Reference proteome</keyword>
<evidence type="ECO:0000256" key="1">
    <source>
        <dbReference type="SAM" id="Coils"/>
    </source>
</evidence>
<evidence type="ECO:0000313" key="2">
    <source>
        <dbReference type="EMBL" id="KAK2832609.1"/>
    </source>
</evidence>
<sequence length="118" mass="13835">MAYISQVEDENSNLRSDVETLQDSVQELDRELAVSRITCKELTRECDGAKQQLRILQSECIEMKDILLKECEQEREAHIKKKLRCADFRKALRVFRCKEHSNYDQIQGGDFRAGKRIN</sequence>
<comment type="caution">
    <text evidence="2">The sequence shown here is derived from an EMBL/GenBank/DDBJ whole genome shotgun (WGS) entry which is preliminary data.</text>
</comment>
<dbReference type="EMBL" id="JAVHJS010000016">
    <property type="protein sequence ID" value="KAK2832609.1"/>
    <property type="molecule type" value="Genomic_DNA"/>
</dbReference>
<keyword evidence="1" id="KW-0175">Coiled coil</keyword>
<dbReference type="AlphaFoldDB" id="A0AA88SG70"/>
<proteinExistence type="predicted"/>
<dbReference type="Proteomes" id="UP001187315">
    <property type="component" value="Unassembled WGS sequence"/>
</dbReference>
<accession>A0AA88SG70</accession>
<protein>
    <submittedName>
        <fullName evidence="2">Uncharacterized protein</fullName>
    </submittedName>
</protein>
<name>A0AA88SG70_TACVA</name>
<evidence type="ECO:0000313" key="3">
    <source>
        <dbReference type="Proteomes" id="UP001187315"/>
    </source>
</evidence>
<organism evidence="2 3">
    <name type="scientific">Tachysurus vachellii</name>
    <name type="common">Darkbarbel catfish</name>
    <name type="synonym">Pelteobagrus vachellii</name>
    <dbReference type="NCBI Taxonomy" id="175792"/>
    <lineage>
        <taxon>Eukaryota</taxon>
        <taxon>Metazoa</taxon>
        <taxon>Chordata</taxon>
        <taxon>Craniata</taxon>
        <taxon>Vertebrata</taxon>
        <taxon>Euteleostomi</taxon>
        <taxon>Actinopterygii</taxon>
        <taxon>Neopterygii</taxon>
        <taxon>Teleostei</taxon>
        <taxon>Ostariophysi</taxon>
        <taxon>Siluriformes</taxon>
        <taxon>Bagridae</taxon>
        <taxon>Tachysurus</taxon>
    </lineage>
</organism>
<reference evidence="2" key="1">
    <citation type="submission" date="2023-08" db="EMBL/GenBank/DDBJ databases">
        <title>Pelteobagrus vachellii genome.</title>
        <authorList>
            <person name="Liu H."/>
        </authorList>
    </citation>
    <scope>NUCLEOTIDE SEQUENCE</scope>
    <source>
        <strain evidence="2">PRFRI_2022a</strain>
        <tissue evidence="2">Muscle</tissue>
    </source>
</reference>
<dbReference type="Gene3D" id="1.20.5.4090">
    <property type="match status" value="1"/>
</dbReference>
<gene>
    <name evidence="2" type="ORF">Q7C36_016071</name>
</gene>